<dbReference type="RefSeq" id="WP_005372653.1">
    <property type="nucleotide sequence ID" value="NZ_CM001475.1"/>
</dbReference>
<keyword evidence="1" id="KW-1133">Transmembrane helix</keyword>
<keyword evidence="1" id="KW-0472">Membrane</keyword>
<evidence type="ECO:0000256" key="1">
    <source>
        <dbReference type="SAM" id="Phobius"/>
    </source>
</evidence>
<gene>
    <name evidence="2" type="ORF">Metal_2459</name>
</gene>
<protein>
    <submittedName>
        <fullName evidence="2">Putative membrane protein</fullName>
    </submittedName>
</protein>
<accession>H8GI35</accession>
<organism evidence="2 3">
    <name type="scientific">Methylomicrobium album BG8</name>
    <dbReference type="NCBI Taxonomy" id="686340"/>
    <lineage>
        <taxon>Bacteria</taxon>
        <taxon>Pseudomonadati</taxon>
        <taxon>Pseudomonadota</taxon>
        <taxon>Gammaproteobacteria</taxon>
        <taxon>Methylococcales</taxon>
        <taxon>Methylococcaceae</taxon>
        <taxon>Methylomicrobium</taxon>
    </lineage>
</organism>
<dbReference type="AlphaFoldDB" id="H8GI35"/>
<dbReference type="Proteomes" id="UP000005090">
    <property type="component" value="Chromosome"/>
</dbReference>
<feature type="transmembrane region" description="Helical" evidence="1">
    <location>
        <begin position="7"/>
        <end position="24"/>
    </location>
</feature>
<feature type="transmembrane region" description="Helical" evidence="1">
    <location>
        <begin position="152"/>
        <end position="174"/>
    </location>
</feature>
<name>H8GI35_METAL</name>
<feature type="transmembrane region" description="Helical" evidence="1">
    <location>
        <begin position="128"/>
        <end position="146"/>
    </location>
</feature>
<keyword evidence="3" id="KW-1185">Reference proteome</keyword>
<sequence>MRLFTNIVLSLLVIAYPFAVYFGIRYFEPWKIAALLIGVLALRLACGSGRALGNGPAAVAGILFCGLAVWRNDLLTLRFYPVVMNGAMLMLFAWSLIRPPTVIERLARLRHPDLPPAGVAYTRRVTQVWCGFFVLNGGIALATALWSSFEVWSLYNGLIAYLLMGVLFAGEYGVRIRTQKHAE</sequence>
<dbReference type="HOGENOM" id="CLU_108379_0_0_6"/>
<dbReference type="EMBL" id="CM001475">
    <property type="protein sequence ID" value="EIC30179.1"/>
    <property type="molecule type" value="Genomic_DNA"/>
</dbReference>
<proteinExistence type="predicted"/>
<reference evidence="2 3" key="1">
    <citation type="journal article" date="2013" name="Genome Announc.">
        <title>Genome Sequence of the Obligate Gammaproteobacterial Methanotroph Methylomicrobium album Strain BG8.</title>
        <authorList>
            <person name="Kits K.D."/>
            <person name="Kalyuzhnaya M.G."/>
            <person name="Klotz M.G."/>
            <person name="Jetten M.S."/>
            <person name="Op den Camp H.J."/>
            <person name="Vuilleumier S."/>
            <person name="Bringel F."/>
            <person name="Dispirito A.A."/>
            <person name="Murrell J.C."/>
            <person name="Bruce D."/>
            <person name="Cheng J.F."/>
            <person name="Copeland A."/>
            <person name="Goodwin L."/>
            <person name="Hauser L."/>
            <person name="Lajus A."/>
            <person name="Land M.L."/>
            <person name="Lapidus A."/>
            <person name="Lucas S."/>
            <person name="Medigue C."/>
            <person name="Pitluck S."/>
            <person name="Woyke T."/>
            <person name="Zeytun A."/>
            <person name="Stein L.Y."/>
        </authorList>
    </citation>
    <scope>NUCLEOTIDE SEQUENCE [LARGE SCALE GENOMIC DNA]</scope>
    <source>
        <strain evidence="2 3">BG8</strain>
    </source>
</reference>
<feature type="transmembrane region" description="Helical" evidence="1">
    <location>
        <begin position="53"/>
        <end position="71"/>
    </location>
</feature>
<evidence type="ECO:0000313" key="3">
    <source>
        <dbReference type="Proteomes" id="UP000005090"/>
    </source>
</evidence>
<dbReference type="STRING" id="686340.Metal_2459"/>
<feature type="transmembrane region" description="Helical" evidence="1">
    <location>
        <begin position="30"/>
        <end position="46"/>
    </location>
</feature>
<keyword evidence="1" id="KW-0812">Transmembrane</keyword>
<dbReference type="eggNOG" id="COG4648">
    <property type="taxonomic scope" value="Bacteria"/>
</dbReference>
<evidence type="ECO:0000313" key="2">
    <source>
        <dbReference type="EMBL" id="EIC30179.1"/>
    </source>
</evidence>
<feature type="transmembrane region" description="Helical" evidence="1">
    <location>
        <begin position="77"/>
        <end position="97"/>
    </location>
</feature>